<name>A0ABV3P4G9_9ACTN</name>
<dbReference type="PROSITE" id="PS51318">
    <property type="entry name" value="TAT"/>
    <property type="match status" value="1"/>
</dbReference>
<proteinExistence type="inferred from homology"/>
<protein>
    <submittedName>
        <fullName evidence="3">ABC transporter substrate-binding protein</fullName>
    </submittedName>
</protein>
<feature type="domain" description="Fe/B12 periplasmic-binding" evidence="2">
    <location>
        <begin position="63"/>
        <end position="350"/>
    </location>
</feature>
<keyword evidence="4" id="KW-1185">Reference proteome</keyword>
<reference evidence="3 4" key="1">
    <citation type="submission" date="2024-07" db="EMBL/GenBank/DDBJ databases">
        <authorList>
            <person name="Thanompreechachai J."/>
            <person name="Duangmal K."/>
        </authorList>
    </citation>
    <scope>NUCLEOTIDE SEQUENCE [LARGE SCALE GENOMIC DNA]</scope>
    <source>
        <strain evidence="3 4">KCTC 19886</strain>
    </source>
</reference>
<evidence type="ECO:0000256" key="1">
    <source>
        <dbReference type="ARBA" id="ARBA00008814"/>
    </source>
</evidence>
<dbReference type="PANTHER" id="PTHR30535">
    <property type="entry name" value="VITAMIN B12-BINDING PROTEIN"/>
    <property type="match status" value="1"/>
</dbReference>
<dbReference type="PROSITE" id="PS51257">
    <property type="entry name" value="PROKAR_LIPOPROTEIN"/>
    <property type="match status" value="1"/>
</dbReference>
<accession>A0ABV3P4G9</accession>
<dbReference type="InterPro" id="IPR050902">
    <property type="entry name" value="ABC_Transporter_SBP"/>
</dbReference>
<dbReference type="InterPro" id="IPR006311">
    <property type="entry name" value="TAT_signal"/>
</dbReference>
<dbReference type="InterPro" id="IPR002491">
    <property type="entry name" value="ABC_transptr_periplasmic_BD"/>
</dbReference>
<evidence type="ECO:0000259" key="2">
    <source>
        <dbReference type="PROSITE" id="PS50983"/>
    </source>
</evidence>
<dbReference type="RefSeq" id="WP_367637221.1">
    <property type="nucleotide sequence ID" value="NZ_JBFNQN010000004.1"/>
</dbReference>
<evidence type="ECO:0000313" key="4">
    <source>
        <dbReference type="Proteomes" id="UP001555826"/>
    </source>
</evidence>
<comment type="similarity">
    <text evidence="1">Belongs to the bacterial solute-binding protein 8 family.</text>
</comment>
<sequence>MRPLSRRELGPLTGAAVLALAGCGASEAVPPQSTASAGEGGTTYPLVLRNGDREVRFERAPQRVVSLDQGSTEILLSLGLADRIVGTASWTDPVLDSLAAANEGVPRLADNAPTYEVLLGADPDLVTASFGRHFAEQGGVVTRDRLAETGIASYLSPTDLDDGQSVNGGKKARTTPLTVDSLFQEVRELAQVFDVAQRGEDLVADLQRRAREATEGVDVGGRTVAFWFANLDTPFVAGGKGAASLLATSTGLRNVFADQAEDWPSVSWESVVAADPDVLVLGDLRRDRFPGDRLAAKEEFLRTDPVASVLSAARAQRYVALHGAELNPSIRYVDGLAKLGAWWREHGQDL</sequence>
<comment type="caution">
    <text evidence="3">The sequence shown here is derived from an EMBL/GenBank/DDBJ whole genome shotgun (WGS) entry which is preliminary data.</text>
</comment>
<dbReference type="PANTHER" id="PTHR30535:SF7">
    <property type="entry name" value="IRON(III) DICITRATE-BINDING PROTEIN"/>
    <property type="match status" value="1"/>
</dbReference>
<dbReference type="EMBL" id="JBFNQN010000004">
    <property type="protein sequence ID" value="MEW9264496.1"/>
    <property type="molecule type" value="Genomic_DNA"/>
</dbReference>
<dbReference type="Pfam" id="PF01497">
    <property type="entry name" value="Peripla_BP_2"/>
    <property type="match status" value="1"/>
</dbReference>
<dbReference type="PROSITE" id="PS50983">
    <property type="entry name" value="FE_B12_PBP"/>
    <property type="match status" value="1"/>
</dbReference>
<evidence type="ECO:0000313" key="3">
    <source>
        <dbReference type="EMBL" id="MEW9264496.1"/>
    </source>
</evidence>
<dbReference type="Gene3D" id="3.40.50.1980">
    <property type="entry name" value="Nitrogenase molybdenum iron protein domain"/>
    <property type="match status" value="2"/>
</dbReference>
<gene>
    <name evidence="3" type="ORF">AB1207_07030</name>
</gene>
<organism evidence="3 4">
    <name type="scientific">Kineococcus endophyticus</name>
    <dbReference type="NCBI Taxonomy" id="1181883"/>
    <lineage>
        <taxon>Bacteria</taxon>
        <taxon>Bacillati</taxon>
        <taxon>Actinomycetota</taxon>
        <taxon>Actinomycetes</taxon>
        <taxon>Kineosporiales</taxon>
        <taxon>Kineosporiaceae</taxon>
        <taxon>Kineococcus</taxon>
    </lineage>
</organism>
<dbReference type="Proteomes" id="UP001555826">
    <property type="component" value="Unassembled WGS sequence"/>
</dbReference>
<dbReference type="SUPFAM" id="SSF53807">
    <property type="entry name" value="Helical backbone' metal receptor"/>
    <property type="match status" value="1"/>
</dbReference>